<name>A0A238U799_9FLAO</name>
<dbReference type="InterPro" id="IPR045497">
    <property type="entry name" value="DUF6438"/>
</dbReference>
<dbReference type="RefSeq" id="WP_095070336.1">
    <property type="nucleotide sequence ID" value="NZ_LT899436.1"/>
</dbReference>
<evidence type="ECO:0000259" key="1">
    <source>
        <dbReference type="Pfam" id="PF20033"/>
    </source>
</evidence>
<dbReference type="AlphaFoldDB" id="A0A238U799"/>
<dbReference type="KEGG" id="tje:TJEJU_1224"/>
<feature type="domain" description="DUF6438" evidence="1">
    <location>
        <begin position="77"/>
        <end position="152"/>
    </location>
</feature>
<accession>A0A238U799</accession>
<gene>
    <name evidence="2" type="ORF">TJEJU_1224</name>
</gene>
<proteinExistence type="predicted"/>
<organism evidence="2 3">
    <name type="scientific">Tenacibaculum jejuense</name>
    <dbReference type="NCBI Taxonomy" id="584609"/>
    <lineage>
        <taxon>Bacteria</taxon>
        <taxon>Pseudomonadati</taxon>
        <taxon>Bacteroidota</taxon>
        <taxon>Flavobacteriia</taxon>
        <taxon>Flavobacteriales</taxon>
        <taxon>Flavobacteriaceae</taxon>
        <taxon>Tenacibaculum</taxon>
    </lineage>
</organism>
<dbReference type="EMBL" id="LT899436">
    <property type="protein sequence ID" value="SNR14972.1"/>
    <property type="molecule type" value="Genomic_DNA"/>
</dbReference>
<evidence type="ECO:0000313" key="2">
    <source>
        <dbReference type="EMBL" id="SNR14972.1"/>
    </source>
</evidence>
<keyword evidence="3" id="KW-1185">Reference proteome</keyword>
<evidence type="ECO:0000313" key="3">
    <source>
        <dbReference type="Proteomes" id="UP000215214"/>
    </source>
</evidence>
<reference evidence="2 3" key="1">
    <citation type="submission" date="2017-07" db="EMBL/GenBank/DDBJ databases">
        <authorList>
            <person name="Sun Z.S."/>
            <person name="Albrecht U."/>
            <person name="Echele G."/>
            <person name="Lee C.C."/>
        </authorList>
    </citation>
    <scope>NUCLEOTIDE SEQUENCE [LARGE SCALE GENOMIC DNA]</scope>
    <source>
        <strain evidence="3">type strain: KCTC 22618</strain>
    </source>
</reference>
<protein>
    <recommendedName>
        <fullName evidence="1">DUF6438 domain-containing protein</fullName>
    </recommendedName>
</protein>
<dbReference type="Proteomes" id="UP000215214">
    <property type="component" value="Chromosome TJEJU"/>
</dbReference>
<dbReference type="OrthoDB" id="1163957at2"/>
<sequence>MKKVFLVLILISCTFIDCSYKKKEQKTQQKSLEITIERGAFHYDTFILKDTLLSFNPEKLDNNVLGNESELAKYYQKSEQKISQQQLKQLIQKIEDSNIWRLNNQYGCDRSCTSNLKVTIQLGEKKKIISCDDYKCGCPEILQYLENELIKLQGKDLKRIDLPG</sequence>
<dbReference type="Pfam" id="PF20033">
    <property type="entry name" value="DUF6438"/>
    <property type="match status" value="1"/>
</dbReference>